<dbReference type="PANTHER" id="PTHR34203">
    <property type="entry name" value="METHYLTRANSFERASE, FKBM FAMILY PROTEIN"/>
    <property type="match status" value="1"/>
</dbReference>
<feature type="compositionally biased region" description="Polar residues" evidence="1">
    <location>
        <begin position="117"/>
        <end position="127"/>
    </location>
</feature>
<feature type="compositionally biased region" description="Polar residues" evidence="1">
    <location>
        <begin position="151"/>
        <end position="179"/>
    </location>
</feature>
<dbReference type="Pfam" id="PF05050">
    <property type="entry name" value="Methyltransf_21"/>
    <property type="match status" value="1"/>
</dbReference>
<evidence type="ECO:0000259" key="2">
    <source>
        <dbReference type="Pfam" id="PF05050"/>
    </source>
</evidence>
<sequence>MATSLRLNNLTSRVTTLHNAVSEKRELVSVLMRSDGSVGHSKTVSSHRDNSGLQSEGSTQDDTDTQPERLSVRNTNSKNQQQSSNREKTNPQWSAQDNIDTQPERLSDKDNMDTQPERSSAQDNIDTQPKRLSAKENADTRPERSPVKDNILTQPERSSAQDNIDTQPKTSSSKKNTNTRPERSPVEDNILTQPERSSSQDNIDTQPERLLTQDKHVTRQKRSLSQDSTSTQRWSTQSEVQAVVMDDLIPHVRTRRVFLKIDIQGSETRALRHADRFFRDVEVVCVLLEWRHVKLREKERDFIIGFMSKHGYQAYSVPTTSTPLPVSKNLSWPHNVYWRRPK</sequence>
<comment type="caution">
    <text evidence="3">The sequence shown here is derived from an EMBL/GenBank/DDBJ whole genome shotgun (WGS) entry which is preliminary data.</text>
</comment>
<evidence type="ECO:0000256" key="1">
    <source>
        <dbReference type="SAM" id="MobiDB-lite"/>
    </source>
</evidence>
<feature type="compositionally biased region" description="Basic and acidic residues" evidence="1">
    <location>
        <begin position="102"/>
        <end position="116"/>
    </location>
</feature>
<protein>
    <recommendedName>
        <fullName evidence="2">Methyltransferase FkbM domain-containing protein</fullName>
    </recommendedName>
</protein>
<evidence type="ECO:0000313" key="3">
    <source>
        <dbReference type="EMBL" id="KAK7488905.1"/>
    </source>
</evidence>
<dbReference type="Gene3D" id="3.40.50.150">
    <property type="entry name" value="Vaccinia Virus protein VP39"/>
    <property type="match status" value="1"/>
</dbReference>
<reference evidence="3 4" key="1">
    <citation type="journal article" date="2023" name="Sci. Data">
        <title>Genome assembly of the Korean intertidal mud-creeper Batillaria attramentaria.</title>
        <authorList>
            <person name="Patra A.K."/>
            <person name="Ho P.T."/>
            <person name="Jun S."/>
            <person name="Lee S.J."/>
            <person name="Kim Y."/>
            <person name="Won Y.J."/>
        </authorList>
    </citation>
    <scope>NUCLEOTIDE SEQUENCE [LARGE SCALE GENOMIC DNA]</scope>
    <source>
        <strain evidence="3">Wonlab-2016</strain>
    </source>
</reference>
<dbReference type="Proteomes" id="UP001519460">
    <property type="component" value="Unassembled WGS sequence"/>
</dbReference>
<feature type="compositionally biased region" description="Basic and acidic residues" evidence="1">
    <location>
        <begin position="133"/>
        <end position="147"/>
    </location>
</feature>
<dbReference type="PANTHER" id="PTHR34203:SF15">
    <property type="entry name" value="SLL1173 PROTEIN"/>
    <property type="match status" value="1"/>
</dbReference>
<name>A0ABD0KQB8_9CAEN</name>
<feature type="region of interest" description="Disordered" evidence="1">
    <location>
        <begin position="33"/>
        <end position="237"/>
    </location>
</feature>
<dbReference type="InterPro" id="IPR029063">
    <property type="entry name" value="SAM-dependent_MTases_sf"/>
</dbReference>
<feature type="compositionally biased region" description="Polar residues" evidence="1">
    <location>
        <begin position="90"/>
        <end position="101"/>
    </location>
</feature>
<feature type="domain" description="Methyltransferase FkbM" evidence="2">
    <location>
        <begin position="225"/>
        <end position="313"/>
    </location>
</feature>
<dbReference type="EMBL" id="JACVVK020000145">
    <property type="protein sequence ID" value="KAK7488905.1"/>
    <property type="molecule type" value="Genomic_DNA"/>
</dbReference>
<evidence type="ECO:0000313" key="4">
    <source>
        <dbReference type="Proteomes" id="UP001519460"/>
    </source>
</evidence>
<dbReference type="AlphaFoldDB" id="A0ABD0KQB8"/>
<dbReference type="SUPFAM" id="SSF53335">
    <property type="entry name" value="S-adenosyl-L-methionine-dependent methyltransferases"/>
    <property type="match status" value="1"/>
</dbReference>
<feature type="compositionally biased region" description="Polar residues" evidence="1">
    <location>
        <begin position="223"/>
        <end position="237"/>
    </location>
</feature>
<proteinExistence type="predicted"/>
<organism evidence="3 4">
    <name type="scientific">Batillaria attramentaria</name>
    <dbReference type="NCBI Taxonomy" id="370345"/>
    <lineage>
        <taxon>Eukaryota</taxon>
        <taxon>Metazoa</taxon>
        <taxon>Spiralia</taxon>
        <taxon>Lophotrochozoa</taxon>
        <taxon>Mollusca</taxon>
        <taxon>Gastropoda</taxon>
        <taxon>Caenogastropoda</taxon>
        <taxon>Sorbeoconcha</taxon>
        <taxon>Cerithioidea</taxon>
        <taxon>Batillariidae</taxon>
        <taxon>Batillaria</taxon>
    </lineage>
</organism>
<feature type="compositionally biased region" description="Polar residues" evidence="1">
    <location>
        <begin position="190"/>
        <end position="205"/>
    </location>
</feature>
<keyword evidence="4" id="KW-1185">Reference proteome</keyword>
<gene>
    <name evidence="3" type="ORF">BaRGS_00019862</name>
</gene>
<dbReference type="InterPro" id="IPR052514">
    <property type="entry name" value="SAM-dependent_MTase"/>
</dbReference>
<dbReference type="InterPro" id="IPR006342">
    <property type="entry name" value="FkbM_mtfrase"/>
</dbReference>
<accession>A0ABD0KQB8</accession>